<reference evidence="1" key="1">
    <citation type="submission" date="2020-05" db="EMBL/GenBank/DDBJ databases">
        <authorList>
            <person name="Chiriac C."/>
            <person name="Salcher M."/>
            <person name="Ghai R."/>
            <person name="Kavagutti S V."/>
        </authorList>
    </citation>
    <scope>NUCLEOTIDE SEQUENCE</scope>
</reference>
<evidence type="ECO:0000313" key="1">
    <source>
        <dbReference type="EMBL" id="CAB5222250.1"/>
    </source>
</evidence>
<dbReference type="EMBL" id="LR798301">
    <property type="protein sequence ID" value="CAB5222250.1"/>
    <property type="molecule type" value="Genomic_DNA"/>
</dbReference>
<name>A0A6J7WWW4_9CAUD</name>
<sequence length="109" mass="11771">MYTTEEIYQQGLGGPYRALVTYANSTTGEIRVVIPSVLNTTSELSISYIGRKEYNGTWSVPEVGSQIVVVSDDFNLSNIFWLQVSPDPSVILLTAQVAALTAQVAALTA</sequence>
<gene>
    <name evidence="1" type="ORF">UFOVP361_50</name>
</gene>
<accession>A0A6J7WWW4</accession>
<proteinExistence type="predicted"/>
<protein>
    <submittedName>
        <fullName evidence="1">Uncharacterized protein</fullName>
    </submittedName>
</protein>
<organism evidence="1">
    <name type="scientific">uncultured Caudovirales phage</name>
    <dbReference type="NCBI Taxonomy" id="2100421"/>
    <lineage>
        <taxon>Viruses</taxon>
        <taxon>Duplodnaviria</taxon>
        <taxon>Heunggongvirae</taxon>
        <taxon>Uroviricota</taxon>
        <taxon>Caudoviricetes</taxon>
        <taxon>Peduoviridae</taxon>
        <taxon>Maltschvirus</taxon>
        <taxon>Maltschvirus maltsch</taxon>
    </lineage>
</organism>